<proteinExistence type="inferred from homology"/>
<evidence type="ECO:0000256" key="7">
    <source>
        <dbReference type="RuleBase" id="RU004504"/>
    </source>
</evidence>
<evidence type="ECO:0000256" key="4">
    <source>
        <dbReference type="ARBA" id="ARBA00022679"/>
    </source>
</evidence>
<evidence type="ECO:0000256" key="1">
    <source>
        <dbReference type="ARBA" id="ARBA00001933"/>
    </source>
</evidence>
<evidence type="ECO:0000256" key="3">
    <source>
        <dbReference type="ARBA" id="ARBA00012239"/>
    </source>
</evidence>
<dbReference type="PROSITE" id="PS00595">
    <property type="entry name" value="AA_TRANSFER_CLASS_5"/>
    <property type="match status" value="1"/>
</dbReference>
<evidence type="ECO:0000256" key="2">
    <source>
        <dbReference type="ARBA" id="ARBA00010447"/>
    </source>
</evidence>
<sequence>MSIDPYALKKDFPILQSNHPNGKPLVYLDNAASSQKPNSVIQATNKYYSEENANIHRGVYHLSQHATELFERTRIKTSNFFHAQCAKAIIFTRGATESINLVAQSWGRTNLNPGDEIVLSIQEHHSNLVPWQMLAIEKNLKLKFIPILEDTTYDLSQLKELINERTKLVAISQMSNVTGTIHNLRPIVDRVRQVGAKILVDGAQSASHMRVDLVDSDFDFFVFSAHKMLGPTGVGVLFGKEEILESMPPWMGGGDMIETVDLERSTYANLPAKLEAGTPNIAGVIGFSHAMDYLSKVGMHAIHEHEQMLTSYALDELCKLGGIQLYGTEDREKRGGVVSFSLDGVHPHDVGAMLDEEGIAIRVGHHCCQPLMKSWKIPGTCRASFYFYNTKEDVDALIAGLAKVKSIFARVARK</sequence>
<dbReference type="Proteomes" id="UP000245133">
    <property type="component" value="Unassembled WGS sequence"/>
</dbReference>
<dbReference type="GO" id="GO:0030170">
    <property type="term" value="F:pyridoxal phosphate binding"/>
    <property type="evidence" value="ECO:0007669"/>
    <property type="project" value="UniProtKB-UniRule"/>
</dbReference>
<dbReference type="InterPro" id="IPR015422">
    <property type="entry name" value="PyrdxlP-dep_Trfase_small"/>
</dbReference>
<evidence type="ECO:0000313" key="11">
    <source>
        <dbReference type="Proteomes" id="UP000245133"/>
    </source>
</evidence>
<evidence type="ECO:0000256" key="6">
    <source>
        <dbReference type="ARBA" id="ARBA00050776"/>
    </source>
</evidence>
<dbReference type="NCBIfam" id="TIGR01979">
    <property type="entry name" value="sufS"/>
    <property type="match status" value="1"/>
</dbReference>
<evidence type="ECO:0000256" key="8">
    <source>
        <dbReference type="RuleBase" id="RU004506"/>
    </source>
</evidence>
<accession>A0A2P2DWI6</accession>
<dbReference type="RefSeq" id="WP_108973258.1">
    <property type="nucleotide sequence ID" value="NZ_BFBB01000002.1"/>
</dbReference>
<dbReference type="Gene3D" id="3.90.1150.10">
    <property type="entry name" value="Aspartate Aminotransferase, domain 1"/>
    <property type="match status" value="1"/>
</dbReference>
<dbReference type="GO" id="GO:0006534">
    <property type="term" value="P:cysteine metabolic process"/>
    <property type="evidence" value="ECO:0007669"/>
    <property type="project" value="UniProtKB-UniRule"/>
</dbReference>
<keyword evidence="11" id="KW-1185">Reference proteome</keyword>
<keyword evidence="5 8" id="KW-0663">Pyridoxal phosphate</keyword>
<organism evidence="10 11">
    <name type="scientific">Leptospira ryugenii</name>
    <dbReference type="NCBI Taxonomy" id="1917863"/>
    <lineage>
        <taxon>Bacteria</taxon>
        <taxon>Pseudomonadati</taxon>
        <taxon>Spirochaetota</taxon>
        <taxon>Spirochaetia</taxon>
        <taxon>Leptospirales</taxon>
        <taxon>Leptospiraceae</taxon>
        <taxon>Leptospira</taxon>
    </lineage>
</organism>
<dbReference type="InterPro" id="IPR015421">
    <property type="entry name" value="PyrdxlP-dep_Trfase_major"/>
</dbReference>
<dbReference type="InterPro" id="IPR000192">
    <property type="entry name" value="Aminotrans_V_dom"/>
</dbReference>
<dbReference type="OrthoDB" id="9804366at2"/>
<dbReference type="PANTHER" id="PTHR43586">
    <property type="entry name" value="CYSTEINE DESULFURASE"/>
    <property type="match status" value="1"/>
</dbReference>
<reference evidence="10 11" key="1">
    <citation type="submission" date="2018-02" db="EMBL/GenBank/DDBJ databases">
        <title>Novel Leptospira species isolated from soil and water in Japan.</title>
        <authorList>
            <person name="Nakao R."/>
            <person name="Masuzawa T."/>
        </authorList>
    </citation>
    <scope>NUCLEOTIDE SEQUENCE [LARGE SCALE GENOMIC DNA]</scope>
    <source>
        <strain evidence="10 11">YH101</strain>
    </source>
</reference>
<dbReference type="GO" id="GO:0031071">
    <property type="term" value="F:cysteine desulfurase activity"/>
    <property type="evidence" value="ECO:0007669"/>
    <property type="project" value="UniProtKB-UniRule"/>
</dbReference>
<evidence type="ECO:0000313" key="10">
    <source>
        <dbReference type="EMBL" id="GBF48930.1"/>
    </source>
</evidence>
<name>A0A2P2DWI6_9LEPT</name>
<feature type="domain" description="Aminotransferase class V" evidence="9">
    <location>
        <begin position="26"/>
        <end position="397"/>
    </location>
</feature>
<dbReference type="EMBL" id="BFBB01000002">
    <property type="protein sequence ID" value="GBF48930.1"/>
    <property type="molecule type" value="Genomic_DNA"/>
</dbReference>
<dbReference type="PANTHER" id="PTHR43586:SF8">
    <property type="entry name" value="CYSTEINE DESULFURASE 1, CHLOROPLASTIC"/>
    <property type="match status" value="1"/>
</dbReference>
<keyword evidence="10" id="KW-0456">Lyase</keyword>
<gene>
    <name evidence="10" type="primary">csdB</name>
    <name evidence="10" type="ORF">LPTSP4_04340</name>
</gene>
<comment type="similarity">
    <text evidence="2 8">Belongs to the class-V pyridoxal-phosphate-dependent aminotransferase family. Csd subfamily.</text>
</comment>
<protein>
    <recommendedName>
        <fullName evidence="3 8">Cysteine desulfurase</fullName>
        <ecNumber evidence="3 8">2.8.1.7</ecNumber>
    </recommendedName>
</protein>
<comment type="function">
    <text evidence="8">Catalyzes the removal of elemental sulfur and selenium atoms from L-cysteine, L-cystine, L-selenocysteine, and L-selenocystine to produce L-alanine.</text>
</comment>
<dbReference type="EC" id="2.8.1.7" evidence="3 8"/>
<dbReference type="SUPFAM" id="SSF53383">
    <property type="entry name" value="PLP-dependent transferases"/>
    <property type="match status" value="1"/>
</dbReference>
<dbReference type="GO" id="GO:0016829">
    <property type="term" value="F:lyase activity"/>
    <property type="evidence" value="ECO:0007669"/>
    <property type="project" value="UniProtKB-KW"/>
</dbReference>
<evidence type="ECO:0000256" key="5">
    <source>
        <dbReference type="ARBA" id="ARBA00022898"/>
    </source>
</evidence>
<dbReference type="AlphaFoldDB" id="A0A2P2DWI6"/>
<comment type="caution">
    <text evidence="10">The sequence shown here is derived from an EMBL/GenBank/DDBJ whole genome shotgun (WGS) entry which is preliminary data.</text>
</comment>
<dbReference type="Gene3D" id="3.40.640.10">
    <property type="entry name" value="Type I PLP-dependent aspartate aminotransferase-like (Major domain)"/>
    <property type="match status" value="1"/>
</dbReference>
<evidence type="ECO:0000259" key="9">
    <source>
        <dbReference type="Pfam" id="PF00266"/>
    </source>
</evidence>
<dbReference type="CDD" id="cd06453">
    <property type="entry name" value="SufS_like"/>
    <property type="match status" value="1"/>
</dbReference>
<keyword evidence="4 8" id="KW-0808">Transferase</keyword>
<dbReference type="Pfam" id="PF00266">
    <property type="entry name" value="Aminotran_5"/>
    <property type="match status" value="1"/>
</dbReference>
<dbReference type="InterPro" id="IPR020578">
    <property type="entry name" value="Aminotrans_V_PyrdxlP_BS"/>
</dbReference>
<comment type="cofactor">
    <cofactor evidence="1 7">
        <name>pyridoxal 5'-phosphate</name>
        <dbReference type="ChEBI" id="CHEBI:597326"/>
    </cofactor>
</comment>
<comment type="catalytic activity">
    <reaction evidence="6 8">
        <text>(sulfur carrier)-H + L-cysteine = (sulfur carrier)-SH + L-alanine</text>
        <dbReference type="Rhea" id="RHEA:43892"/>
        <dbReference type="Rhea" id="RHEA-COMP:14737"/>
        <dbReference type="Rhea" id="RHEA-COMP:14739"/>
        <dbReference type="ChEBI" id="CHEBI:29917"/>
        <dbReference type="ChEBI" id="CHEBI:35235"/>
        <dbReference type="ChEBI" id="CHEBI:57972"/>
        <dbReference type="ChEBI" id="CHEBI:64428"/>
        <dbReference type="EC" id="2.8.1.7"/>
    </reaction>
</comment>
<dbReference type="InterPro" id="IPR010970">
    <property type="entry name" value="Cys_dSase_SufS"/>
</dbReference>
<dbReference type="InterPro" id="IPR015424">
    <property type="entry name" value="PyrdxlP-dep_Trfase"/>
</dbReference>